<accession>A0AAE0XM75</accession>
<dbReference type="AlphaFoldDB" id="A0AAE0XM75"/>
<evidence type="ECO:0000256" key="1">
    <source>
        <dbReference type="ARBA" id="ARBA00022737"/>
    </source>
</evidence>
<organism evidence="4 5">
    <name type="scientific">Podospora appendiculata</name>
    <dbReference type="NCBI Taxonomy" id="314037"/>
    <lineage>
        <taxon>Eukaryota</taxon>
        <taxon>Fungi</taxon>
        <taxon>Dikarya</taxon>
        <taxon>Ascomycota</taxon>
        <taxon>Pezizomycotina</taxon>
        <taxon>Sordariomycetes</taxon>
        <taxon>Sordariomycetidae</taxon>
        <taxon>Sordariales</taxon>
        <taxon>Podosporaceae</taxon>
        <taxon>Podospora</taxon>
    </lineage>
</organism>
<dbReference type="InterPro" id="IPR011990">
    <property type="entry name" value="TPR-like_helical_dom_sf"/>
</dbReference>
<dbReference type="InterPro" id="IPR013105">
    <property type="entry name" value="TPR_2"/>
</dbReference>
<reference evidence="4" key="2">
    <citation type="submission" date="2023-06" db="EMBL/GenBank/DDBJ databases">
        <authorList>
            <consortium name="Lawrence Berkeley National Laboratory"/>
            <person name="Haridas S."/>
            <person name="Hensen N."/>
            <person name="Bonometti L."/>
            <person name="Westerberg I."/>
            <person name="Brannstrom I.O."/>
            <person name="Guillou S."/>
            <person name="Cros-Aarteil S."/>
            <person name="Calhoun S."/>
            <person name="Kuo A."/>
            <person name="Mondo S."/>
            <person name="Pangilinan J."/>
            <person name="Riley R."/>
            <person name="Labutti K."/>
            <person name="Andreopoulos B."/>
            <person name="Lipzen A."/>
            <person name="Chen C."/>
            <person name="Yanf M."/>
            <person name="Daum C."/>
            <person name="Ng V."/>
            <person name="Clum A."/>
            <person name="Steindorff A."/>
            <person name="Ohm R."/>
            <person name="Martin F."/>
            <person name="Silar P."/>
            <person name="Natvig D."/>
            <person name="Lalanne C."/>
            <person name="Gautier V."/>
            <person name="Ament-Velasquez S.L."/>
            <person name="Kruys A."/>
            <person name="Hutchinson M.I."/>
            <person name="Powell A.J."/>
            <person name="Barry K."/>
            <person name="Miller A.N."/>
            <person name="Grigoriev I.V."/>
            <person name="Debuchy R."/>
            <person name="Gladieux P."/>
            <person name="Thoren M.H."/>
            <person name="Johannesson H."/>
        </authorList>
    </citation>
    <scope>NUCLEOTIDE SEQUENCE</scope>
    <source>
        <strain evidence="4">CBS 314.62</strain>
    </source>
</reference>
<dbReference type="Proteomes" id="UP001270362">
    <property type="component" value="Unassembled WGS sequence"/>
</dbReference>
<dbReference type="EMBL" id="JAULSO010000001">
    <property type="protein sequence ID" value="KAK3695736.1"/>
    <property type="molecule type" value="Genomic_DNA"/>
</dbReference>
<gene>
    <name evidence="4" type="ORF">B0T22DRAFT_509110</name>
</gene>
<evidence type="ECO:0000256" key="3">
    <source>
        <dbReference type="PROSITE-ProRule" id="PRU00339"/>
    </source>
</evidence>
<sequence length="302" mass="33916">MGNNFSACGDLVPYILKLRTHYTTYLLADLGLTRPSKNEAFAYSLPTQVDTYTALIYNNNGVIYDSRNDAAKALEYANYGNALIDAGKYEEAQEYYRRAIEVHERAEPPSSDLLDGVYSCMSKSMLYLGRLDEADKWLTKAIAHHIYPLGLGYNFFVAETLFALGSLRMKQNNCHASEAWLPILTSLDMRMGMLGPNVRLVGVCQHHFGYIYHRDGNKTAAIDPLRLAVAVFRDPSQTQTGLLQHSMSKLAAVLEETGDRDEAARIREEIISISKDDERTGNIEPNDEKAWNAIVQVAYRCV</sequence>
<dbReference type="Pfam" id="PF13176">
    <property type="entry name" value="TPR_7"/>
    <property type="match status" value="1"/>
</dbReference>
<keyword evidence="2 3" id="KW-0802">TPR repeat</keyword>
<dbReference type="PROSITE" id="PS50293">
    <property type="entry name" value="TPR_REGION"/>
    <property type="match status" value="1"/>
</dbReference>
<evidence type="ECO:0000313" key="5">
    <source>
        <dbReference type="Proteomes" id="UP001270362"/>
    </source>
</evidence>
<dbReference type="Gene3D" id="1.25.40.10">
    <property type="entry name" value="Tetratricopeptide repeat domain"/>
    <property type="match status" value="2"/>
</dbReference>
<dbReference type="SUPFAM" id="SSF48452">
    <property type="entry name" value="TPR-like"/>
    <property type="match status" value="1"/>
</dbReference>
<name>A0AAE0XM75_9PEZI</name>
<dbReference type="PROSITE" id="PS50005">
    <property type="entry name" value="TPR"/>
    <property type="match status" value="1"/>
</dbReference>
<keyword evidence="1" id="KW-0677">Repeat</keyword>
<reference evidence="4" key="1">
    <citation type="journal article" date="2023" name="Mol. Phylogenet. Evol.">
        <title>Genome-scale phylogeny and comparative genomics of the fungal order Sordariales.</title>
        <authorList>
            <person name="Hensen N."/>
            <person name="Bonometti L."/>
            <person name="Westerberg I."/>
            <person name="Brannstrom I.O."/>
            <person name="Guillou S."/>
            <person name="Cros-Aarteil S."/>
            <person name="Calhoun S."/>
            <person name="Haridas S."/>
            <person name="Kuo A."/>
            <person name="Mondo S."/>
            <person name="Pangilinan J."/>
            <person name="Riley R."/>
            <person name="LaButti K."/>
            <person name="Andreopoulos B."/>
            <person name="Lipzen A."/>
            <person name="Chen C."/>
            <person name="Yan M."/>
            <person name="Daum C."/>
            <person name="Ng V."/>
            <person name="Clum A."/>
            <person name="Steindorff A."/>
            <person name="Ohm R.A."/>
            <person name="Martin F."/>
            <person name="Silar P."/>
            <person name="Natvig D.O."/>
            <person name="Lalanne C."/>
            <person name="Gautier V."/>
            <person name="Ament-Velasquez S.L."/>
            <person name="Kruys A."/>
            <person name="Hutchinson M.I."/>
            <person name="Powell A.J."/>
            <person name="Barry K."/>
            <person name="Miller A.N."/>
            <person name="Grigoriev I.V."/>
            <person name="Debuchy R."/>
            <person name="Gladieux P."/>
            <person name="Hiltunen Thoren M."/>
            <person name="Johannesson H."/>
        </authorList>
    </citation>
    <scope>NUCLEOTIDE SEQUENCE</scope>
    <source>
        <strain evidence="4">CBS 314.62</strain>
    </source>
</reference>
<dbReference type="Pfam" id="PF07719">
    <property type="entry name" value="TPR_2"/>
    <property type="match status" value="1"/>
</dbReference>
<feature type="repeat" description="TPR" evidence="3">
    <location>
        <begin position="73"/>
        <end position="106"/>
    </location>
</feature>
<evidence type="ECO:0000313" key="4">
    <source>
        <dbReference type="EMBL" id="KAK3695736.1"/>
    </source>
</evidence>
<protein>
    <submittedName>
        <fullName evidence="4">Uncharacterized protein</fullName>
    </submittedName>
</protein>
<keyword evidence="5" id="KW-1185">Reference proteome</keyword>
<evidence type="ECO:0000256" key="2">
    <source>
        <dbReference type="ARBA" id="ARBA00022803"/>
    </source>
</evidence>
<dbReference type="InterPro" id="IPR019734">
    <property type="entry name" value="TPR_rpt"/>
</dbReference>
<comment type="caution">
    <text evidence="4">The sequence shown here is derived from an EMBL/GenBank/DDBJ whole genome shotgun (WGS) entry which is preliminary data.</text>
</comment>
<proteinExistence type="predicted"/>